<keyword evidence="2" id="KW-1133">Transmembrane helix</keyword>
<feature type="region of interest" description="Disordered" evidence="1">
    <location>
        <begin position="1"/>
        <end position="20"/>
    </location>
</feature>
<evidence type="ECO:0000256" key="2">
    <source>
        <dbReference type="SAM" id="Phobius"/>
    </source>
</evidence>
<name>A0ABY9WTH5_9BACT</name>
<reference evidence="3 4" key="1">
    <citation type="submission" date="2019-08" db="EMBL/GenBank/DDBJ databases">
        <title>Archangium and Cystobacter genomes.</title>
        <authorList>
            <person name="Chen I.-C.K."/>
            <person name="Wielgoss S."/>
        </authorList>
    </citation>
    <scope>NUCLEOTIDE SEQUENCE [LARGE SCALE GENOMIC DNA]</scope>
    <source>
        <strain evidence="3 4">Cbm 6</strain>
    </source>
</reference>
<dbReference type="EMBL" id="CP043494">
    <property type="protein sequence ID" value="WNG44992.1"/>
    <property type="molecule type" value="Genomic_DNA"/>
</dbReference>
<feature type="compositionally biased region" description="Polar residues" evidence="1">
    <location>
        <begin position="1"/>
        <end position="11"/>
    </location>
</feature>
<sequence length="186" mass="20231">MLESATLQSGISPDALPAPSEGPGVPCDRCGTFVQGAPEQIGPRRVCEACAALLRKEIRLYPTWYIYLWGVLLNFTIAGVLSAINWKRLGDRTRMRNSVLVAVFGVAWTALVLFLQFKMGAGLFINVIGSRVAAQSLQDVYEQHKKAGGARANLLWPLVISVGVFVLLVIAVTLLIGDDELIPEHD</sequence>
<keyword evidence="4" id="KW-1185">Reference proteome</keyword>
<evidence type="ECO:0000313" key="4">
    <source>
        <dbReference type="Proteomes" id="UP001611383"/>
    </source>
</evidence>
<keyword evidence="2" id="KW-0812">Transmembrane</keyword>
<proteinExistence type="predicted"/>
<organism evidence="3 4">
    <name type="scientific">Archangium minus</name>
    <dbReference type="NCBI Taxonomy" id="83450"/>
    <lineage>
        <taxon>Bacteria</taxon>
        <taxon>Pseudomonadati</taxon>
        <taxon>Myxococcota</taxon>
        <taxon>Myxococcia</taxon>
        <taxon>Myxococcales</taxon>
        <taxon>Cystobacterineae</taxon>
        <taxon>Archangiaceae</taxon>
        <taxon>Archangium</taxon>
    </lineage>
</organism>
<feature type="transmembrane region" description="Helical" evidence="2">
    <location>
        <begin position="98"/>
        <end position="117"/>
    </location>
</feature>
<dbReference type="Proteomes" id="UP001611383">
    <property type="component" value="Chromosome"/>
</dbReference>
<evidence type="ECO:0000256" key="1">
    <source>
        <dbReference type="SAM" id="MobiDB-lite"/>
    </source>
</evidence>
<feature type="transmembrane region" description="Helical" evidence="2">
    <location>
        <begin position="64"/>
        <end position="86"/>
    </location>
</feature>
<gene>
    <name evidence="3" type="ORF">F0U60_13450</name>
</gene>
<accession>A0ABY9WTH5</accession>
<dbReference type="RefSeq" id="WP_395818904.1">
    <property type="nucleotide sequence ID" value="NZ_CP043494.1"/>
</dbReference>
<keyword evidence="2" id="KW-0472">Membrane</keyword>
<feature type="transmembrane region" description="Helical" evidence="2">
    <location>
        <begin position="154"/>
        <end position="176"/>
    </location>
</feature>
<evidence type="ECO:0000313" key="3">
    <source>
        <dbReference type="EMBL" id="WNG44992.1"/>
    </source>
</evidence>
<protein>
    <submittedName>
        <fullName evidence="3">Uncharacterized protein</fullName>
    </submittedName>
</protein>